<reference evidence="1 2" key="1">
    <citation type="submission" date="2023-04" db="EMBL/GenBank/DDBJ databases">
        <title>Genome dynamics across the evolutionary transition to endosymbiosis.</title>
        <authorList>
            <person name="Siozios S."/>
            <person name="Nadal-Jimenez P."/>
            <person name="Azagi T."/>
            <person name="Sprong H."/>
            <person name="Frost C.L."/>
            <person name="Parratt S.R."/>
            <person name="Taylor G."/>
            <person name="Brettell L."/>
            <person name="Lew K.C."/>
            <person name="Croft L."/>
            <person name="King K.C."/>
            <person name="Brockhurst M.A."/>
            <person name="Hypsa V."/>
            <person name="Novakova E."/>
            <person name="Darby A.C."/>
            <person name="Hurst G.D.D."/>
        </authorList>
    </citation>
    <scope>NUCLEOTIDE SEQUENCE [LARGE SCALE GENOMIC DNA]</scope>
    <source>
        <strain evidence="2">aApi_AU</strain>
    </source>
</reference>
<dbReference type="EMBL" id="CP123759">
    <property type="protein sequence ID" value="WGO82527.1"/>
    <property type="molecule type" value="Genomic_DNA"/>
</dbReference>
<protein>
    <submittedName>
        <fullName evidence="1">Uncharacterized protein</fullName>
    </submittedName>
</protein>
<gene>
    <name evidence="1" type="ORF">QG404_09020</name>
</gene>
<evidence type="ECO:0000313" key="1">
    <source>
        <dbReference type="EMBL" id="WGO82527.1"/>
    </source>
</evidence>
<dbReference type="RefSeq" id="WP_280937244.1">
    <property type="nucleotide sequence ID" value="NZ_CP123759.1"/>
</dbReference>
<name>A0ABY8NZ57_9GAMM</name>
<proteinExistence type="predicted"/>
<organism evidence="1 2">
    <name type="scientific">Arsenophonus apicola</name>
    <dbReference type="NCBI Taxonomy" id="2879119"/>
    <lineage>
        <taxon>Bacteria</taxon>
        <taxon>Pseudomonadati</taxon>
        <taxon>Pseudomonadota</taxon>
        <taxon>Gammaproteobacteria</taxon>
        <taxon>Enterobacterales</taxon>
        <taxon>Morganellaceae</taxon>
        <taxon>Arsenophonus</taxon>
    </lineage>
</organism>
<keyword evidence="2" id="KW-1185">Reference proteome</keyword>
<dbReference type="Proteomes" id="UP001231859">
    <property type="component" value="Chromosome"/>
</dbReference>
<accession>A0ABY8NZ57</accession>
<sequence length="58" mass="6625">MNTLIKLLKEELIDVTKKHAQKKDAKVIITKFSADELNIQIIISGEQQFDITLNSLQN</sequence>
<evidence type="ECO:0000313" key="2">
    <source>
        <dbReference type="Proteomes" id="UP001231859"/>
    </source>
</evidence>